<evidence type="ECO:0000256" key="5">
    <source>
        <dbReference type="SAM" id="SignalP"/>
    </source>
</evidence>
<gene>
    <name evidence="7" type="ORF">CUNI_LOCUS19</name>
</gene>
<dbReference type="GO" id="GO:0007165">
    <property type="term" value="P:signal transduction"/>
    <property type="evidence" value="ECO:0007669"/>
    <property type="project" value="TreeGrafter"/>
</dbReference>
<dbReference type="GO" id="GO:0016020">
    <property type="term" value="C:membrane"/>
    <property type="evidence" value="ECO:0007669"/>
    <property type="project" value="UniProtKB-SubCell"/>
</dbReference>
<keyword evidence="5" id="KW-0732">Signal</keyword>
<keyword evidence="2" id="KW-0812">Transmembrane</keyword>
<keyword evidence="4" id="KW-0472">Membrane</keyword>
<keyword evidence="3" id="KW-1133">Transmembrane helix</keyword>
<dbReference type="InterPro" id="IPR001828">
    <property type="entry name" value="ANF_lig-bd_rcpt"/>
</dbReference>
<reference evidence="7" key="1">
    <citation type="submission" date="2021-04" db="EMBL/GenBank/DDBJ databases">
        <authorList>
            <consortium name="Molecular Ecology Group"/>
        </authorList>
    </citation>
    <scope>NUCLEOTIDE SEQUENCE</scope>
</reference>
<feature type="signal peptide" evidence="5">
    <location>
        <begin position="1"/>
        <end position="25"/>
    </location>
</feature>
<dbReference type="OrthoDB" id="10065302at2759"/>
<evidence type="ECO:0000256" key="2">
    <source>
        <dbReference type="ARBA" id="ARBA00022692"/>
    </source>
</evidence>
<proteinExistence type="predicted"/>
<evidence type="ECO:0000256" key="3">
    <source>
        <dbReference type="ARBA" id="ARBA00022989"/>
    </source>
</evidence>
<name>A0A8S3YG43_9EUPU</name>
<evidence type="ECO:0000259" key="6">
    <source>
        <dbReference type="Pfam" id="PF01094"/>
    </source>
</evidence>
<feature type="domain" description="Receptor ligand binding region" evidence="6">
    <location>
        <begin position="116"/>
        <end position="245"/>
    </location>
</feature>
<dbReference type="SUPFAM" id="SSF53822">
    <property type="entry name" value="Periplasmic binding protein-like I"/>
    <property type="match status" value="1"/>
</dbReference>
<dbReference type="PANTHER" id="PTHR44755:SF11">
    <property type="entry name" value="ATRIAL NATRIURETIC PEPTIDE RECEPTOR 3 ISOFORM X1"/>
    <property type="match status" value="1"/>
</dbReference>
<dbReference type="Pfam" id="PF01094">
    <property type="entry name" value="ANF_receptor"/>
    <property type="match status" value="1"/>
</dbReference>
<comment type="caution">
    <text evidence="7">The sequence shown here is derived from an EMBL/GenBank/DDBJ whole genome shotgun (WGS) entry which is preliminary data.</text>
</comment>
<dbReference type="Proteomes" id="UP000678393">
    <property type="component" value="Unassembled WGS sequence"/>
</dbReference>
<feature type="chain" id="PRO_5035847434" description="Receptor ligand binding region domain-containing protein" evidence="5">
    <location>
        <begin position="26"/>
        <end position="267"/>
    </location>
</feature>
<evidence type="ECO:0000256" key="1">
    <source>
        <dbReference type="ARBA" id="ARBA00004370"/>
    </source>
</evidence>
<dbReference type="Gene3D" id="3.40.50.2300">
    <property type="match status" value="1"/>
</dbReference>
<dbReference type="InterPro" id="IPR052612">
    <property type="entry name" value="ANP_Clearance_Receptor"/>
</dbReference>
<feature type="non-terminal residue" evidence="7">
    <location>
        <position position="267"/>
    </location>
</feature>
<keyword evidence="8" id="KW-1185">Reference proteome</keyword>
<evidence type="ECO:0000313" key="7">
    <source>
        <dbReference type="EMBL" id="CAG5114461.1"/>
    </source>
</evidence>
<dbReference type="GO" id="GO:0038023">
    <property type="term" value="F:signaling receptor activity"/>
    <property type="evidence" value="ECO:0007669"/>
    <property type="project" value="TreeGrafter"/>
</dbReference>
<sequence length="267" mass="29863">MRIYLSCECLLTLNAALLCMTPSSGSSFSADTPVQALSDFDKNTEIVKYEGRHNFAVSHRRHKFHHFKDLSSSSLIDSSPFLGSLKEPNKMSSKTPVYILVLLPKSTNYLFSIERVSPAIALATDNVTSSQFLARHRLVTLYADSMCHIAEAMNEAITFYIKGKVHAFFGPVCDYSMAPVARQAKYWNLPVITSGAMARDFSASKKTLYSTLTRVGSSFNTLIEFLVTLFREYNYSKVNLVYEPNGQGHILDKLCHVMTDGIHNAFT</sequence>
<dbReference type="PANTHER" id="PTHR44755">
    <property type="entry name" value="NATRIURETIC PEPTIDE RECEPTOR 3-RELATED"/>
    <property type="match status" value="1"/>
</dbReference>
<dbReference type="EMBL" id="CAJHNH020000001">
    <property type="protein sequence ID" value="CAG5114461.1"/>
    <property type="molecule type" value="Genomic_DNA"/>
</dbReference>
<comment type="subcellular location">
    <subcellularLocation>
        <location evidence="1">Membrane</location>
    </subcellularLocation>
</comment>
<dbReference type="InterPro" id="IPR028082">
    <property type="entry name" value="Peripla_BP_I"/>
</dbReference>
<dbReference type="AlphaFoldDB" id="A0A8S3YG43"/>
<protein>
    <recommendedName>
        <fullName evidence="6">Receptor ligand binding region domain-containing protein</fullName>
    </recommendedName>
</protein>
<evidence type="ECO:0000313" key="8">
    <source>
        <dbReference type="Proteomes" id="UP000678393"/>
    </source>
</evidence>
<dbReference type="GO" id="GO:0017046">
    <property type="term" value="F:peptide hormone binding"/>
    <property type="evidence" value="ECO:0007669"/>
    <property type="project" value="TreeGrafter"/>
</dbReference>
<evidence type="ECO:0000256" key="4">
    <source>
        <dbReference type="ARBA" id="ARBA00023136"/>
    </source>
</evidence>
<organism evidence="7 8">
    <name type="scientific">Candidula unifasciata</name>
    <dbReference type="NCBI Taxonomy" id="100452"/>
    <lineage>
        <taxon>Eukaryota</taxon>
        <taxon>Metazoa</taxon>
        <taxon>Spiralia</taxon>
        <taxon>Lophotrochozoa</taxon>
        <taxon>Mollusca</taxon>
        <taxon>Gastropoda</taxon>
        <taxon>Heterobranchia</taxon>
        <taxon>Euthyneura</taxon>
        <taxon>Panpulmonata</taxon>
        <taxon>Eupulmonata</taxon>
        <taxon>Stylommatophora</taxon>
        <taxon>Helicina</taxon>
        <taxon>Helicoidea</taxon>
        <taxon>Geomitridae</taxon>
        <taxon>Candidula</taxon>
    </lineage>
</organism>
<accession>A0A8S3YG43</accession>